<dbReference type="Proteomes" id="UP001049176">
    <property type="component" value="Chromosome 10"/>
</dbReference>
<evidence type="ECO:0000313" key="2">
    <source>
        <dbReference type="EMBL" id="KAG7086946.1"/>
    </source>
</evidence>
<feature type="transmembrane region" description="Helical" evidence="1">
    <location>
        <begin position="81"/>
        <end position="100"/>
    </location>
</feature>
<protein>
    <submittedName>
        <fullName evidence="2">Uncharacterized protein</fullName>
    </submittedName>
</protein>
<gene>
    <name evidence="2" type="ORF">E1B28_002863</name>
</gene>
<feature type="transmembrane region" description="Helical" evidence="1">
    <location>
        <begin position="211"/>
        <end position="234"/>
    </location>
</feature>
<comment type="caution">
    <text evidence="2">The sequence shown here is derived from an EMBL/GenBank/DDBJ whole genome shotgun (WGS) entry which is preliminary data.</text>
</comment>
<dbReference type="AlphaFoldDB" id="A0A9P7RPM7"/>
<feature type="transmembrane region" description="Helical" evidence="1">
    <location>
        <begin position="291"/>
        <end position="312"/>
    </location>
</feature>
<reference evidence="2" key="1">
    <citation type="journal article" date="2021" name="Genome Biol. Evol.">
        <title>The assembled and annotated genome of the fairy-ring fungus Marasmius oreades.</title>
        <authorList>
            <person name="Hiltunen M."/>
            <person name="Ament-Velasquez S.L."/>
            <person name="Johannesson H."/>
        </authorList>
    </citation>
    <scope>NUCLEOTIDE SEQUENCE</scope>
    <source>
        <strain evidence="2">03SP1</strain>
    </source>
</reference>
<dbReference type="RefSeq" id="XP_043003417.1">
    <property type="nucleotide sequence ID" value="XM_043159811.1"/>
</dbReference>
<feature type="transmembrane region" description="Helical" evidence="1">
    <location>
        <begin position="20"/>
        <end position="41"/>
    </location>
</feature>
<dbReference type="OrthoDB" id="3226582at2759"/>
<feature type="transmembrane region" description="Helical" evidence="1">
    <location>
        <begin position="47"/>
        <end position="69"/>
    </location>
</feature>
<keyword evidence="3" id="KW-1185">Reference proteome</keyword>
<organism evidence="2 3">
    <name type="scientific">Marasmius oreades</name>
    <name type="common">fairy-ring Marasmius</name>
    <dbReference type="NCBI Taxonomy" id="181124"/>
    <lineage>
        <taxon>Eukaryota</taxon>
        <taxon>Fungi</taxon>
        <taxon>Dikarya</taxon>
        <taxon>Basidiomycota</taxon>
        <taxon>Agaricomycotina</taxon>
        <taxon>Agaricomycetes</taxon>
        <taxon>Agaricomycetidae</taxon>
        <taxon>Agaricales</taxon>
        <taxon>Marasmiineae</taxon>
        <taxon>Marasmiaceae</taxon>
        <taxon>Marasmius</taxon>
    </lineage>
</organism>
<dbReference type="KEGG" id="more:E1B28_002863"/>
<accession>A0A9P7RPM7</accession>
<keyword evidence="1" id="KW-0472">Membrane</keyword>
<keyword evidence="1" id="KW-1133">Transmembrane helix</keyword>
<dbReference type="EMBL" id="CM032190">
    <property type="protein sequence ID" value="KAG7086946.1"/>
    <property type="molecule type" value="Genomic_DNA"/>
</dbReference>
<proteinExistence type="predicted"/>
<evidence type="ECO:0000256" key="1">
    <source>
        <dbReference type="SAM" id="Phobius"/>
    </source>
</evidence>
<dbReference type="GeneID" id="66071939"/>
<sequence length="346" mass="37807">MSSTSELEQALAPFLSAGNILTAPISTLSVLFFIYGIYFWQYYLNNMLISTSTLGIYCFIFGLSIYVLFYQNTVHRLYKGGNIALFLLATIYTSVLTWGLSRQALIDLHAVTTKEYNPLILYLYGDDGETAWYGTASTIPTLMNSIADAMLIHRCYLIFNSSKLVLFPLVIAACILNGTGFASDVISTIGFGTSSKPDNPNLILKGDTIDYGVAIAIAIFQLILTLLTGGRIWWITRQARQFMGGSTRTRYNDIVAIIIESGLLYAGCMLTGTIFNMVLDHQSTGTVPFDLSVVTILMSGLAPTMVFARVAYGKSVNSIQQTISTFQVASAQASQQTGIGQATIDF</sequence>
<feature type="transmembrane region" description="Helical" evidence="1">
    <location>
        <begin position="164"/>
        <end position="191"/>
    </location>
</feature>
<keyword evidence="1" id="KW-0812">Transmembrane</keyword>
<feature type="transmembrane region" description="Helical" evidence="1">
    <location>
        <begin position="254"/>
        <end position="279"/>
    </location>
</feature>
<evidence type="ECO:0000313" key="3">
    <source>
        <dbReference type="Proteomes" id="UP001049176"/>
    </source>
</evidence>
<name>A0A9P7RPM7_9AGAR</name>